<dbReference type="OrthoDB" id="9796641at2"/>
<organism evidence="2 3">
    <name type="scientific">Thiocapsa rosea</name>
    <dbReference type="NCBI Taxonomy" id="69360"/>
    <lineage>
        <taxon>Bacteria</taxon>
        <taxon>Pseudomonadati</taxon>
        <taxon>Pseudomonadota</taxon>
        <taxon>Gammaproteobacteria</taxon>
        <taxon>Chromatiales</taxon>
        <taxon>Chromatiaceae</taxon>
        <taxon>Thiocapsa</taxon>
    </lineage>
</organism>
<feature type="compositionally biased region" description="Low complexity" evidence="1">
    <location>
        <begin position="22"/>
        <end position="40"/>
    </location>
</feature>
<sequence>MKPESISKRFPESDEERRALIDAAPDSASDPESAYDASDPAAVESFWRGAVVQPPRRRQPQTMDVREQSQPVTLRLSREVLEYFHAGEQGWERRIDRALQDYVEEHR</sequence>
<name>A0A495V361_9GAMM</name>
<proteinExistence type="predicted"/>
<feature type="compositionally biased region" description="Basic and acidic residues" evidence="1">
    <location>
        <begin position="1"/>
        <end position="20"/>
    </location>
</feature>
<reference evidence="2 3" key="1">
    <citation type="submission" date="2018-10" db="EMBL/GenBank/DDBJ databases">
        <title>Genomic Encyclopedia of Archaeal and Bacterial Type Strains, Phase II (KMG-II): from individual species to whole genera.</title>
        <authorList>
            <person name="Goeker M."/>
        </authorList>
    </citation>
    <scope>NUCLEOTIDE SEQUENCE [LARGE SCALE GENOMIC DNA]</scope>
    <source>
        <strain evidence="2 3">DSM 235</strain>
    </source>
</reference>
<evidence type="ECO:0000256" key="1">
    <source>
        <dbReference type="SAM" id="MobiDB-lite"/>
    </source>
</evidence>
<dbReference type="AlphaFoldDB" id="A0A495V361"/>
<keyword evidence="3" id="KW-1185">Reference proteome</keyword>
<evidence type="ECO:0000313" key="2">
    <source>
        <dbReference type="EMBL" id="RKT43120.1"/>
    </source>
</evidence>
<gene>
    <name evidence="2" type="ORF">BDD21_0431</name>
</gene>
<comment type="caution">
    <text evidence="2">The sequence shown here is derived from an EMBL/GenBank/DDBJ whole genome shotgun (WGS) entry which is preliminary data.</text>
</comment>
<dbReference type="RefSeq" id="WP_120795738.1">
    <property type="nucleotide sequence ID" value="NZ_RBXL01000001.1"/>
</dbReference>
<dbReference type="InterPro" id="IPR025528">
    <property type="entry name" value="BrnA_antitoxin"/>
</dbReference>
<protein>
    <submittedName>
        <fullName evidence="2">Uncharacterized protein (DUF4415 family)</fullName>
    </submittedName>
</protein>
<feature type="region of interest" description="Disordered" evidence="1">
    <location>
        <begin position="1"/>
        <end position="40"/>
    </location>
</feature>
<dbReference type="Proteomes" id="UP000274556">
    <property type="component" value="Unassembled WGS sequence"/>
</dbReference>
<dbReference type="EMBL" id="RBXL01000001">
    <property type="protein sequence ID" value="RKT43120.1"/>
    <property type="molecule type" value="Genomic_DNA"/>
</dbReference>
<evidence type="ECO:0000313" key="3">
    <source>
        <dbReference type="Proteomes" id="UP000274556"/>
    </source>
</evidence>
<accession>A0A495V361</accession>
<dbReference type="Pfam" id="PF14384">
    <property type="entry name" value="BrnA_antitoxin"/>
    <property type="match status" value="1"/>
</dbReference>